<name>A0A9P5SIJ3_9FUNG</name>
<feature type="transmembrane region" description="Helical" evidence="8">
    <location>
        <begin position="898"/>
        <end position="915"/>
    </location>
</feature>
<keyword evidence="3 8" id="KW-0812">Transmembrane</keyword>
<feature type="transmembrane region" description="Helical" evidence="8">
    <location>
        <begin position="625"/>
        <end position="646"/>
    </location>
</feature>
<feature type="transmembrane region" description="Helical" evidence="8">
    <location>
        <begin position="857"/>
        <end position="877"/>
    </location>
</feature>
<dbReference type="Pfam" id="PF04080">
    <property type="entry name" value="Per1"/>
    <property type="match status" value="1"/>
</dbReference>
<feature type="domain" description="Amino acid transporter transmembrane" evidence="10">
    <location>
        <begin position="594"/>
        <end position="971"/>
    </location>
</feature>
<dbReference type="GO" id="GO:0005789">
    <property type="term" value="C:endoplasmic reticulum membrane"/>
    <property type="evidence" value="ECO:0007669"/>
    <property type="project" value="TreeGrafter"/>
</dbReference>
<evidence type="ECO:0000313" key="12">
    <source>
        <dbReference type="Proteomes" id="UP000696485"/>
    </source>
</evidence>
<dbReference type="PANTHER" id="PTHR13148">
    <property type="entry name" value="PER1-RELATED"/>
    <property type="match status" value="1"/>
</dbReference>
<gene>
    <name evidence="11" type="primary">AVT3_3</name>
    <name evidence="11" type="ORF">BG006_008557</name>
</gene>
<dbReference type="Proteomes" id="UP000696485">
    <property type="component" value="Unassembled WGS sequence"/>
</dbReference>
<evidence type="ECO:0000313" key="11">
    <source>
        <dbReference type="EMBL" id="KAF9328218.1"/>
    </source>
</evidence>
<keyword evidence="2" id="KW-0337">GPI-anchor biosynthesis</keyword>
<evidence type="ECO:0000256" key="9">
    <source>
        <dbReference type="SAM" id="SignalP"/>
    </source>
</evidence>
<keyword evidence="5 8" id="KW-1133">Transmembrane helix</keyword>
<dbReference type="PANTHER" id="PTHR13148:SF0">
    <property type="entry name" value="POST-GPI ATTACHMENT TO PROTEINS FACTOR 3"/>
    <property type="match status" value="1"/>
</dbReference>
<feature type="signal peptide" evidence="9">
    <location>
        <begin position="1"/>
        <end position="34"/>
    </location>
</feature>
<evidence type="ECO:0000256" key="8">
    <source>
        <dbReference type="SAM" id="Phobius"/>
    </source>
</evidence>
<keyword evidence="12" id="KW-1185">Reference proteome</keyword>
<protein>
    <submittedName>
        <fullName evidence="11">Neutral amino acid transporter</fullName>
    </submittedName>
</protein>
<accession>A0A9P5SIJ3</accession>
<feature type="transmembrane region" description="Helical" evidence="8">
    <location>
        <begin position="953"/>
        <end position="975"/>
    </location>
</feature>
<feature type="transmembrane region" description="Helical" evidence="8">
    <location>
        <begin position="777"/>
        <end position="797"/>
    </location>
</feature>
<feature type="transmembrane region" description="Helical" evidence="8">
    <location>
        <begin position="269"/>
        <end position="290"/>
    </location>
</feature>
<dbReference type="InterPro" id="IPR013057">
    <property type="entry name" value="AA_transpt_TM"/>
</dbReference>
<keyword evidence="4 9" id="KW-0732">Signal</keyword>
<feature type="transmembrane region" description="Helical" evidence="8">
    <location>
        <begin position="734"/>
        <end position="754"/>
    </location>
</feature>
<feature type="transmembrane region" description="Helical" evidence="8">
    <location>
        <begin position="150"/>
        <end position="169"/>
    </location>
</feature>
<feature type="region of interest" description="Disordered" evidence="7">
    <location>
        <begin position="559"/>
        <end position="594"/>
    </location>
</feature>
<evidence type="ECO:0000256" key="3">
    <source>
        <dbReference type="ARBA" id="ARBA00022692"/>
    </source>
</evidence>
<evidence type="ECO:0000256" key="5">
    <source>
        <dbReference type="ARBA" id="ARBA00022989"/>
    </source>
</evidence>
<comment type="caution">
    <text evidence="11">The sequence shown here is derived from an EMBL/GenBank/DDBJ whole genome shotgun (WGS) entry which is preliminary data.</text>
</comment>
<dbReference type="GO" id="GO:0006506">
    <property type="term" value="P:GPI anchor biosynthetic process"/>
    <property type="evidence" value="ECO:0007669"/>
    <property type="project" value="UniProtKB-KW"/>
</dbReference>
<reference evidence="11" key="1">
    <citation type="journal article" date="2020" name="Fungal Divers.">
        <title>Resolving the Mortierellaceae phylogeny through synthesis of multi-gene phylogenetics and phylogenomics.</title>
        <authorList>
            <person name="Vandepol N."/>
            <person name="Liber J."/>
            <person name="Desiro A."/>
            <person name="Na H."/>
            <person name="Kennedy M."/>
            <person name="Barry K."/>
            <person name="Grigoriev I.V."/>
            <person name="Miller A.N."/>
            <person name="O'Donnell K."/>
            <person name="Stajich J.E."/>
            <person name="Bonito G."/>
        </authorList>
    </citation>
    <scope>NUCLEOTIDE SEQUENCE</scope>
    <source>
        <strain evidence="11">NVP1</strain>
    </source>
</reference>
<feature type="transmembrane region" description="Helical" evidence="8">
    <location>
        <begin position="181"/>
        <end position="197"/>
    </location>
</feature>
<dbReference type="AlphaFoldDB" id="A0A9P5SIJ3"/>
<feature type="transmembrane region" description="Helical" evidence="8">
    <location>
        <begin position="809"/>
        <end position="832"/>
    </location>
</feature>
<evidence type="ECO:0000256" key="6">
    <source>
        <dbReference type="ARBA" id="ARBA00023136"/>
    </source>
</evidence>
<evidence type="ECO:0000256" key="4">
    <source>
        <dbReference type="ARBA" id="ARBA00022729"/>
    </source>
</evidence>
<evidence type="ECO:0000256" key="1">
    <source>
        <dbReference type="ARBA" id="ARBA00004127"/>
    </source>
</evidence>
<feature type="transmembrane region" description="Helical" evidence="8">
    <location>
        <begin position="237"/>
        <end position="257"/>
    </location>
</feature>
<comment type="subcellular location">
    <subcellularLocation>
        <location evidence="1">Endomembrane system</location>
        <topology evidence="1">Multi-pass membrane protein</topology>
    </subcellularLocation>
</comment>
<feature type="transmembrane region" description="Helical" evidence="8">
    <location>
        <begin position="921"/>
        <end position="941"/>
    </location>
</feature>
<dbReference type="InterPro" id="IPR007217">
    <property type="entry name" value="Per1-like"/>
</dbReference>
<dbReference type="Pfam" id="PF01490">
    <property type="entry name" value="Aa_trans"/>
    <property type="match status" value="1"/>
</dbReference>
<proteinExistence type="predicted"/>
<feature type="transmembrane region" description="Helical" evidence="8">
    <location>
        <begin position="709"/>
        <end position="727"/>
    </location>
</feature>
<dbReference type="EMBL" id="JAAAUY010000586">
    <property type="protein sequence ID" value="KAF9328218.1"/>
    <property type="molecule type" value="Genomic_DNA"/>
</dbReference>
<sequence>MSLPSWSSVQPHRHRIAIASVVLLLAGIASLATASSGDISPEYIHCVQSCNTHICQSPSSSSEPLPLSLRLTHWTCLDNCRYQCMQAITNTAVANNDRIHQYHGKWPFVRFLGMQEPASVLFSILNGYMHFRGWQKIRRVAPTSYTMRPFYIGYAFVGMNTWLWSAVYHSRDWPGTEKLDYFSAGISVMYGLFYSTIRVTRMERTPSRVLWGLICLIPLLIHIGYLGLVHFDYGYNMAATATVGALHNVVWVGWSIMHWNKLPYAHMPALWAILITLAMSLEMLDFPPLFGAMDAHALWHCATIPLVANWYKFLALDTEWELGRSGLRKPFGSYQESPSTLQNFRRLSTDGYQSGGESNNNINRLSSNAPVVGSYQSIYSLNADTPYSGMEIPADEASKVVKKHLVLSARNSFESDRDRDLNRGVVNGGGYDTGDESGNESGPGSRSRAAPVDYNAAFKLPGGAITRDVYKWQADQENEQFRRGRSRSFHIPRPVEPTLTSLKEPGGMRRYHMIMKAEASGRQANLLTRSFIDFLAMYGHFAGEDLDDEEGGDFEPAVYDEEDATEGRGIGGRKPRDETTPLIPRSQQPPQGDGTPAKAVFLLLKSFVGTGIMFLPKAFESGGLLFSSIVLIAIAAISLLSFLLLVESRQVVPASFGDIGGHLYGPFMRWFVLFSVAVSQVGFVCAYMSFVSTNLEALAHNLFEDAKLYPSYLFVLVQLIVFIPLAMIRNIARLSFTAVIADIFICFGLAYLYYYDIFTIATSGIADVVLFNKKDCALFIGTAVFTFEGIGLIIPISESMKEPEKFPKVLTGVMIGITALFTSLGALSYATFGSETKTVILLNLPQQSHLVQTVQGLYSIAIMLSIPLQLFPAIRIMETCFFTKSGKYNLKVKWQKNTFRVLLLFVCAAIAIWAGDDLDKFVSIIGSVACVPLAYIFPAMFHYKTHPDSKSRIVSVSLLIFGLVTMTYTTGTTAYEWLQK</sequence>
<evidence type="ECO:0000256" key="7">
    <source>
        <dbReference type="SAM" id="MobiDB-lite"/>
    </source>
</evidence>
<dbReference type="GO" id="GO:0016788">
    <property type="term" value="F:hydrolase activity, acting on ester bonds"/>
    <property type="evidence" value="ECO:0007669"/>
    <property type="project" value="TreeGrafter"/>
</dbReference>
<keyword evidence="6 8" id="KW-0472">Membrane</keyword>
<evidence type="ECO:0000256" key="2">
    <source>
        <dbReference type="ARBA" id="ARBA00022502"/>
    </source>
</evidence>
<feature type="transmembrane region" description="Helical" evidence="8">
    <location>
        <begin position="667"/>
        <end position="689"/>
    </location>
</feature>
<feature type="region of interest" description="Disordered" evidence="7">
    <location>
        <begin position="414"/>
        <end position="449"/>
    </location>
</feature>
<feature type="transmembrane region" description="Helical" evidence="8">
    <location>
        <begin position="209"/>
        <end position="231"/>
    </location>
</feature>
<feature type="chain" id="PRO_5040343388" evidence="9">
    <location>
        <begin position="35"/>
        <end position="980"/>
    </location>
</feature>
<evidence type="ECO:0000259" key="10">
    <source>
        <dbReference type="Pfam" id="PF01490"/>
    </source>
</evidence>
<dbReference type="Gene3D" id="1.20.1740.10">
    <property type="entry name" value="Amino acid/polyamine transporter I"/>
    <property type="match status" value="1"/>
</dbReference>
<organism evidence="11 12">
    <name type="scientific">Podila minutissima</name>
    <dbReference type="NCBI Taxonomy" id="64525"/>
    <lineage>
        <taxon>Eukaryota</taxon>
        <taxon>Fungi</taxon>
        <taxon>Fungi incertae sedis</taxon>
        <taxon>Mucoromycota</taxon>
        <taxon>Mortierellomycotina</taxon>
        <taxon>Mortierellomycetes</taxon>
        <taxon>Mortierellales</taxon>
        <taxon>Mortierellaceae</taxon>
        <taxon>Podila</taxon>
    </lineage>
</organism>